<dbReference type="Gene3D" id="3.30.420.10">
    <property type="entry name" value="Ribonuclease H-like superfamily/Ribonuclease H"/>
    <property type="match status" value="1"/>
</dbReference>
<sequence>MKDIMIDIETLGTTYGCAVLSIGAVRFDRNTGEIGDKFYASMGQQAQKYGHASQATLDWWGQQSAEAKEAAFSGTEDPVIVANTIASGIDKNDLVWGNGSIFDITILESWFSSVDVAVPWKFWNVRDVRTVVDLSPLNVKDFIREGVHHNALDDAIHQAKYVSAMIQSLRT</sequence>
<name>A0AA36PJM9_YERMO</name>
<gene>
    <name evidence="2" type="ORF">ERS008502_02359</name>
</gene>
<dbReference type="Proteomes" id="UP000040841">
    <property type="component" value="Unassembled WGS sequence"/>
</dbReference>
<dbReference type="GO" id="GO:0003676">
    <property type="term" value="F:nucleic acid binding"/>
    <property type="evidence" value="ECO:0007669"/>
    <property type="project" value="InterPro"/>
</dbReference>
<comment type="caution">
    <text evidence="2">The sequence shown here is derived from an EMBL/GenBank/DDBJ whole genome shotgun (WGS) entry which is preliminary data.</text>
</comment>
<feature type="domain" description="3'-5' exoribonuclease Rv2179c-like" evidence="1">
    <location>
        <begin position="3"/>
        <end position="165"/>
    </location>
</feature>
<proteinExistence type="predicted"/>
<dbReference type="EMBL" id="CQBM01000004">
    <property type="protein sequence ID" value="CNI13158.1"/>
    <property type="molecule type" value="Genomic_DNA"/>
</dbReference>
<organism evidence="2 3">
    <name type="scientific">Yersinia mollaretii</name>
    <dbReference type="NCBI Taxonomy" id="33060"/>
    <lineage>
        <taxon>Bacteria</taxon>
        <taxon>Pseudomonadati</taxon>
        <taxon>Pseudomonadota</taxon>
        <taxon>Gammaproteobacteria</taxon>
        <taxon>Enterobacterales</taxon>
        <taxon>Yersiniaceae</taxon>
        <taxon>Yersinia</taxon>
    </lineage>
</organism>
<dbReference type="InterPro" id="IPR036397">
    <property type="entry name" value="RNaseH_sf"/>
</dbReference>
<reference evidence="2 3" key="1">
    <citation type="submission" date="2015-03" db="EMBL/GenBank/DDBJ databases">
        <authorList>
            <consortium name="Pathogen Informatics"/>
            <person name="Murphy D."/>
        </authorList>
    </citation>
    <scope>NUCLEOTIDE SEQUENCE [LARGE SCALE GENOMIC DNA]</scope>
    <source>
        <strain evidence="2 3">FE82747</strain>
    </source>
</reference>
<dbReference type="SUPFAM" id="SSF53098">
    <property type="entry name" value="Ribonuclease H-like"/>
    <property type="match status" value="1"/>
</dbReference>
<evidence type="ECO:0000259" key="1">
    <source>
        <dbReference type="Pfam" id="PF16473"/>
    </source>
</evidence>
<dbReference type="RefSeq" id="WP_080984644.1">
    <property type="nucleotide sequence ID" value="NZ_CABMMJ010000004.1"/>
</dbReference>
<dbReference type="InterPro" id="IPR033390">
    <property type="entry name" value="Rv2179c-like"/>
</dbReference>
<evidence type="ECO:0000313" key="3">
    <source>
        <dbReference type="Proteomes" id="UP000040841"/>
    </source>
</evidence>
<evidence type="ECO:0000313" key="2">
    <source>
        <dbReference type="EMBL" id="CNI13158.1"/>
    </source>
</evidence>
<accession>A0AA36PJM9</accession>
<dbReference type="AlphaFoldDB" id="A0AA36PJM9"/>
<dbReference type="Pfam" id="PF16473">
    <property type="entry name" value="Rv2179c-like"/>
    <property type="match status" value="1"/>
</dbReference>
<dbReference type="InterPro" id="IPR012337">
    <property type="entry name" value="RNaseH-like_sf"/>
</dbReference>
<protein>
    <recommendedName>
        <fullName evidence="1">3'-5' exoribonuclease Rv2179c-like domain-containing protein</fullName>
    </recommendedName>
</protein>